<dbReference type="SMART" id="SM00331">
    <property type="entry name" value="PP2C_SIG"/>
    <property type="match status" value="1"/>
</dbReference>
<dbReference type="EMBL" id="JBHSGS010000011">
    <property type="protein sequence ID" value="MFC4718578.1"/>
    <property type="molecule type" value="Genomic_DNA"/>
</dbReference>
<feature type="domain" description="PPM-type phosphatase" evidence="1">
    <location>
        <begin position="2"/>
        <end position="241"/>
    </location>
</feature>
<sequence length="247" mass="27226">MEVYFQSDQGKKRNSNQDYVATFCNQQQYTLALLADGMGGHQAGDIASRQAVEEIGQNWQKTTITESQKATQWFIQQIQKVNQLIFEKGQADLKLSGMGTTFEAVAVFEDQIALAHVGDSRIYIVRDNQLLPLTEDHSLVNELVKSGEITKEMAAVHPRKNIITRSIGMPGTVEVDVATYPYRLGDLILICSDGLTNMVSEEDILALIQTKESLPALGQALIDTANQQGGLDNITVLLIDFGGKNHD</sequence>
<dbReference type="SMART" id="SM00332">
    <property type="entry name" value="PP2Cc"/>
    <property type="match status" value="1"/>
</dbReference>
<gene>
    <name evidence="2" type="ORF">ACFO5I_02305</name>
</gene>
<evidence type="ECO:0000259" key="1">
    <source>
        <dbReference type="PROSITE" id="PS51746"/>
    </source>
</evidence>
<organism evidence="2 3">
    <name type="scientific">Enterococcus lemanii</name>
    <dbReference type="NCBI Taxonomy" id="1159752"/>
    <lineage>
        <taxon>Bacteria</taxon>
        <taxon>Bacillati</taxon>
        <taxon>Bacillota</taxon>
        <taxon>Bacilli</taxon>
        <taxon>Lactobacillales</taxon>
        <taxon>Enterococcaceae</taxon>
        <taxon>Enterococcus</taxon>
    </lineage>
</organism>
<dbReference type="Pfam" id="PF13672">
    <property type="entry name" value="PP2C_2"/>
    <property type="match status" value="1"/>
</dbReference>
<dbReference type="Proteomes" id="UP001595969">
    <property type="component" value="Unassembled WGS sequence"/>
</dbReference>
<protein>
    <submittedName>
        <fullName evidence="2">Stp1/IreP family PP2C-type Ser/Thr phosphatase</fullName>
    </submittedName>
</protein>
<dbReference type="CDD" id="cd00143">
    <property type="entry name" value="PP2Cc"/>
    <property type="match status" value="1"/>
</dbReference>
<evidence type="ECO:0000313" key="2">
    <source>
        <dbReference type="EMBL" id="MFC4718578.1"/>
    </source>
</evidence>
<dbReference type="InterPro" id="IPR015655">
    <property type="entry name" value="PP2C"/>
</dbReference>
<dbReference type="NCBIfam" id="NF033484">
    <property type="entry name" value="Stp1_PP2C_phos"/>
    <property type="match status" value="1"/>
</dbReference>
<dbReference type="PROSITE" id="PS51746">
    <property type="entry name" value="PPM_2"/>
    <property type="match status" value="1"/>
</dbReference>
<keyword evidence="3" id="KW-1185">Reference proteome</keyword>
<proteinExistence type="predicted"/>
<dbReference type="Gene3D" id="3.60.40.10">
    <property type="entry name" value="PPM-type phosphatase domain"/>
    <property type="match status" value="1"/>
</dbReference>
<dbReference type="RefSeq" id="WP_204653249.1">
    <property type="nucleotide sequence ID" value="NZ_JAFBFD010000007.1"/>
</dbReference>
<dbReference type="PANTHER" id="PTHR47992">
    <property type="entry name" value="PROTEIN PHOSPHATASE"/>
    <property type="match status" value="1"/>
</dbReference>
<dbReference type="InterPro" id="IPR001932">
    <property type="entry name" value="PPM-type_phosphatase-like_dom"/>
</dbReference>
<evidence type="ECO:0000313" key="3">
    <source>
        <dbReference type="Proteomes" id="UP001595969"/>
    </source>
</evidence>
<dbReference type="InterPro" id="IPR036457">
    <property type="entry name" value="PPM-type-like_dom_sf"/>
</dbReference>
<dbReference type="SUPFAM" id="SSF81606">
    <property type="entry name" value="PP2C-like"/>
    <property type="match status" value="1"/>
</dbReference>
<accession>A0ABV9MV84</accession>
<reference evidence="3" key="1">
    <citation type="journal article" date="2019" name="Int. J. Syst. Evol. Microbiol.">
        <title>The Global Catalogue of Microorganisms (GCM) 10K type strain sequencing project: providing services to taxonomists for standard genome sequencing and annotation.</title>
        <authorList>
            <consortium name="The Broad Institute Genomics Platform"/>
            <consortium name="The Broad Institute Genome Sequencing Center for Infectious Disease"/>
            <person name="Wu L."/>
            <person name="Ma J."/>
        </authorList>
    </citation>
    <scope>NUCLEOTIDE SEQUENCE [LARGE SCALE GENOMIC DNA]</scope>
    <source>
        <strain evidence="3">CGMCC 1.19032</strain>
    </source>
</reference>
<name>A0ABV9MV84_9ENTE</name>
<comment type="caution">
    <text evidence="2">The sequence shown here is derived from an EMBL/GenBank/DDBJ whole genome shotgun (WGS) entry which is preliminary data.</text>
</comment>